<dbReference type="PANTHER" id="PTHR31865">
    <property type="entry name" value="OSJNBA0071G03.3 PROTEIN"/>
    <property type="match status" value="1"/>
</dbReference>
<protein>
    <submittedName>
        <fullName evidence="2">(wild Malaysian banana) hypothetical protein</fullName>
    </submittedName>
</protein>
<evidence type="ECO:0000256" key="1">
    <source>
        <dbReference type="SAM" id="MobiDB-lite"/>
    </source>
</evidence>
<gene>
    <name evidence="2" type="ORF">GSMUA_342360.1</name>
</gene>
<reference evidence="2" key="1">
    <citation type="submission" date="2021-03" db="EMBL/GenBank/DDBJ databases">
        <authorList>
            <consortium name="Genoscope - CEA"/>
            <person name="William W."/>
        </authorList>
    </citation>
    <scope>NUCLEOTIDE SEQUENCE</scope>
    <source>
        <strain evidence="2">Doubled-haploid Pahang</strain>
    </source>
</reference>
<evidence type="ECO:0000313" key="2">
    <source>
        <dbReference type="EMBL" id="CAG1830982.1"/>
    </source>
</evidence>
<dbReference type="EMBL" id="HG996472">
    <property type="protein sequence ID" value="CAG1830982.1"/>
    <property type="molecule type" value="Genomic_DNA"/>
</dbReference>
<accession>A0A8D6ZJ62</accession>
<dbReference type="AlphaFoldDB" id="A0A8D6ZJ62"/>
<sequence length="153" mass="16723">MAADEGAKGWSGRRWRCGGEACPRKGGDGGGVTLQGYVVDTASGGERWPGGIAETRSLTEEDLEELKGCLDLGFGFNYEGIPELRNTLPALELCYSMSQMFHLNDQRQPMPPEDSPPIANWKISSPGRDDPDEVKARLKYWAQAVACTLRLCS</sequence>
<feature type="region of interest" description="Disordered" evidence="1">
    <location>
        <begin position="106"/>
        <end position="127"/>
    </location>
</feature>
<dbReference type="InterPro" id="IPR012881">
    <property type="entry name" value="DUF1685"/>
</dbReference>
<dbReference type="Pfam" id="PF07939">
    <property type="entry name" value="DUF1685"/>
    <property type="match status" value="1"/>
</dbReference>
<organism evidence="2">
    <name type="scientific">Musa acuminata subsp. malaccensis</name>
    <name type="common">Wild banana</name>
    <name type="synonym">Musa malaccensis</name>
    <dbReference type="NCBI Taxonomy" id="214687"/>
    <lineage>
        <taxon>Eukaryota</taxon>
        <taxon>Viridiplantae</taxon>
        <taxon>Streptophyta</taxon>
        <taxon>Embryophyta</taxon>
        <taxon>Tracheophyta</taxon>
        <taxon>Spermatophyta</taxon>
        <taxon>Magnoliopsida</taxon>
        <taxon>Liliopsida</taxon>
        <taxon>Zingiberales</taxon>
        <taxon>Musaceae</taxon>
        <taxon>Musa</taxon>
    </lineage>
</organism>
<proteinExistence type="predicted"/>
<name>A0A8D6ZJ62_MUSAM</name>
<dbReference type="PANTHER" id="PTHR31865:SF0">
    <property type="entry name" value="EXPRESSED PROTEIN"/>
    <property type="match status" value="1"/>
</dbReference>